<gene>
    <name evidence="2" type="ORF">TKV_c15970</name>
</gene>
<evidence type="ECO:0000313" key="2">
    <source>
        <dbReference type="EMBL" id="AIS52761.1"/>
    </source>
</evidence>
<reference evidence="3" key="1">
    <citation type="journal article" date="2015" name="Genome Announc.">
        <title>Whole-Genome Sequences of 80 Environmental and Clinical Isolates of Burkholderia pseudomallei.</title>
        <authorList>
            <person name="Johnson S.L."/>
            <person name="Baker A.L."/>
            <person name="Chain P.S."/>
            <person name="Currie B.J."/>
            <person name="Daligault H.E."/>
            <person name="Davenport K.W."/>
            <person name="Davis C.B."/>
            <person name="Inglis T.J."/>
            <person name="Kaestli M."/>
            <person name="Koren S."/>
            <person name="Mayo M."/>
            <person name="Merritt A.J."/>
            <person name="Price E.P."/>
            <person name="Sarovich D.S."/>
            <person name="Warner J."/>
            <person name="Rosovitz M.J."/>
        </authorList>
    </citation>
    <scope>NUCLEOTIDE SEQUENCE [LARGE SCALE GENOMIC DNA]</scope>
    <source>
        <strain evidence="3">DSM 2030</strain>
    </source>
</reference>
<dbReference type="OrthoDB" id="411356at2"/>
<dbReference type="InterPro" id="IPR036249">
    <property type="entry name" value="Thioredoxin-like_sf"/>
</dbReference>
<sequence length="111" mass="12781">MDKINDIENIEQIIKENDMVFLYSSTQDCGICTSLLPKLEEMLVNYPKIKSFHIPIDEIPLASGKFSVFTVPTVIVYVDGKEAIREARFISMDTLEEKISKYYSLFFEETA</sequence>
<evidence type="ECO:0000313" key="3">
    <source>
        <dbReference type="Proteomes" id="UP000029669"/>
    </source>
</evidence>
<dbReference type="InterPro" id="IPR013766">
    <property type="entry name" value="Thioredoxin_domain"/>
</dbReference>
<dbReference type="Proteomes" id="UP000029669">
    <property type="component" value="Chromosome"/>
</dbReference>
<organism evidence="2 3">
    <name type="scientific">Thermoanaerobacter kivui</name>
    <name type="common">Acetogenium kivui</name>
    <dbReference type="NCBI Taxonomy" id="2325"/>
    <lineage>
        <taxon>Bacteria</taxon>
        <taxon>Bacillati</taxon>
        <taxon>Bacillota</taxon>
        <taxon>Clostridia</taxon>
        <taxon>Thermoanaerobacterales</taxon>
        <taxon>Thermoanaerobacteraceae</taxon>
        <taxon>Thermoanaerobacter</taxon>
    </lineage>
</organism>
<dbReference type="AlphaFoldDB" id="A0A097ASF9"/>
<protein>
    <submittedName>
        <fullName evidence="2">Thioredoxin domain-containing protein</fullName>
    </submittedName>
</protein>
<dbReference type="eggNOG" id="COG0526">
    <property type="taxonomic scope" value="Bacteria"/>
</dbReference>
<dbReference type="KEGG" id="tki:TKV_c15970"/>
<accession>A0A097ASF9</accession>
<dbReference type="RefSeq" id="WP_049685464.1">
    <property type="nucleotide sequence ID" value="NZ_CP009170.1"/>
</dbReference>
<dbReference type="HOGENOM" id="CLU_090389_16_1_9"/>
<dbReference type="Pfam" id="PF00085">
    <property type="entry name" value="Thioredoxin"/>
    <property type="match status" value="1"/>
</dbReference>
<name>A0A097ASF9_THEKI</name>
<feature type="domain" description="Thioredoxin" evidence="1">
    <location>
        <begin position="10"/>
        <end position="99"/>
    </location>
</feature>
<dbReference type="SUPFAM" id="SSF52833">
    <property type="entry name" value="Thioredoxin-like"/>
    <property type="match status" value="1"/>
</dbReference>
<dbReference type="EMBL" id="CP009170">
    <property type="protein sequence ID" value="AIS52761.1"/>
    <property type="molecule type" value="Genomic_DNA"/>
</dbReference>
<keyword evidence="3" id="KW-1185">Reference proteome</keyword>
<evidence type="ECO:0000259" key="1">
    <source>
        <dbReference type="Pfam" id="PF00085"/>
    </source>
</evidence>
<proteinExistence type="predicted"/>
<dbReference type="CDD" id="cd02947">
    <property type="entry name" value="TRX_family"/>
    <property type="match status" value="1"/>
</dbReference>
<dbReference type="STRING" id="2325.TKV_c15970"/>
<dbReference type="Gene3D" id="3.40.30.10">
    <property type="entry name" value="Glutaredoxin"/>
    <property type="match status" value="1"/>
</dbReference>